<evidence type="ECO:0000313" key="3">
    <source>
        <dbReference type="Proteomes" id="UP000471521"/>
    </source>
</evidence>
<feature type="compositionally biased region" description="Basic and acidic residues" evidence="1">
    <location>
        <begin position="52"/>
        <end position="61"/>
    </location>
</feature>
<accession>A0A6B0SFK2</accession>
<dbReference type="RefSeq" id="WP_159525321.1">
    <property type="nucleotide sequence ID" value="NZ_WUUU01000014.1"/>
</dbReference>
<reference evidence="2 3" key="1">
    <citation type="submission" date="2019-12" db="EMBL/GenBank/DDBJ databases">
        <title>Isolation and characterization of three novel carbon monoxide-oxidizing members of Halobacteria from salione crusts and soils.</title>
        <authorList>
            <person name="Myers M.R."/>
            <person name="King G.M."/>
        </authorList>
    </citation>
    <scope>NUCLEOTIDE SEQUENCE [LARGE SCALE GENOMIC DNA]</scope>
    <source>
        <strain evidence="2 3">PCN9</strain>
    </source>
</reference>
<sequence>MPIGDDDQNDSNGGSDSLPSGEELDTDEILEEIMDDEDGGEESDERRYELSIERTYSHSEGELGDSEPDYDGLKSPLELVAGDENSLGMQIQNTGESVFPGGEIVIDKVSYENHTLSNSGTWDIPELQPGESETTYKNIYIVGEGIVTFNVSVNPTDGEQVSVNGEDNDFFFLARSVPREDLLLMEKLDTIIEALEQ</sequence>
<dbReference type="Proteomes" id="UP000471521">
    <property type="component" value="Unassembled WGS sequence"/>
</dbReference>
<evidence type="ECO:0008006" key="4">
    <source>
        <dbReference type="Google" id="ProtNLM"/>
    </source>
</evidence>
<keyword evidence="3" id="KW-1185">Reference proteome</keyword>
<feature type="region of interest" description="Disordered" evidence="1">
    <location>
        <begin position="1"/>
        <end position="47"/>
    </location>
</feature>
<gene>
    <name evidence="2" type="ORF">GRX66_03685</name>
</gene>
<name>A0A6B0SFK2_9EURY</name>
<protein>
    <recommendedName>
        <fullName evidence="4">CARDB domain-containing protein</fullName>
    </recommendedName>
</protein>
<evidence type="ECO:0000256" key="1">
    <source>
        <dbReference type="SAM" id="MobiDB-lite"/>
    </source>
</evidence>
<evidence type="ECO:0000313" key="2">
    <source>
        <dbReference type="EMBL" id="MXR19747.1"/>
    </source>
</evidence>
<dbReference type="EMBL" id="WUUU01000014">
    <property type="protein sequence ID" value="MXR19747.1"/>
    <property type="molecule type" value="Genomic_DNA"/>
</dbReference>
<feature type="region of interest" description="Disordered" evidence="1">
    <location>
        <begin position="52"/>
        <end position="71"/>
    </location>
</feature>
<proteinExistence type="predicted"/>
<comment type="caution">
    <text evidence="2">The sequence shown here is derived from an EMBL/GenBank/DDBJ whole genome shotgun (WGS) entry which is preliminary data.</text>
</comment>
<organism evidence="2 3">
    <name type="scientific">Halobacterium bonnevillei</name>
    <dbReference type="NCBI Taxonomy" id="2692200"/>
    <lineage>
        <taxon>Archaea</taxon>
        <taxon>Methanobacteriati</taxon>
        <taxon>Methanobacteriota</taxon>
        <taxon>Stenosarchaea group</taxon>
        <taxon>Halobacteria</taxon>
        <taxon>Halobacteriales</taxon>
        <taxon>Halobacteriaceae</taxon>
        <taxon>Halobacterium</taxon>
    </lineage>
</organism>
<dbReference type="AlphaFoldDB" id="A0A6B0SFK2"/>
<feature type="compositionally biased region" description="Acidic residues" evidence="1">
    <location>
        <begin position="22"/>
        <end position="43"/>
    </location>
</feature>